<dbReference type="Proteomes" id="UP000178486">
    <property type="component" value="Unassembled WGS sequence"/>
</dbReference>
<proteinExistence type="predicted"/>
<dbReference type="InterPro" id="IPR036373">
    <property type="entry name" value="Ribosomal_bL17_sf"/>
</dbReference>
<dbReference type="SUPFAM" id="SSF64263">
    <property type="entry name" value="Prokaryotic ribosomal protein L17"/>
    <property type="match status" value="1"/>
</dbReference>
<dbReference type="GO" id="GO:0003735">
    <property type="term" value="F:structural constituent of ribosome"/>
    <property type="evidence" value="ECO:0007669"/>
    <property type="project" value="InterPro"/>
</dbReference>
<feature type="region of interest" description="Disordered" evidence="1">
    <location>
        <begin position="58"/>
        <end position="92"/>
    </location>
</feature>
<evidence type="ECO:0000313" key="2">
    <source>
        <dbReference type="EMBL" id="OGK55198.1"/>
    </source>
</evidence>
<reference evidence="2 3" key="1">
    <citation type="journal article" date="2016" name="Nat. Commun.">
        <title>Thousands of microbial genomes shed light on interconnected biogeochemical processes in an aquifer system.</title>
        <authorList>
            <person name="Anantharaman K."/>
            <person name="Brown C.T."/>
            <person name="Hug L.A."/>
            <person name="Sharon I."/>
            <person name="Castelle C.J."/>
            <person name="Probst A.J."/>
            <person name="Thomas B.C."/>
            <person name="Singh A."/>
            <person name="Wilkins M.J."/>
            <person name="Karaoz U."/>
            <person name="Brodie E.L."/>
            <person name="Williams K.H."/>
            <person name="Hubbard S.S."/>
            <person name="Banfield J.F."/>
        </authorList>
    </citation>
    <scope>NUCLEOTIDE SEQUENCE [LARGE SCALE GENOMIC DNA]</scope>
</reference>
<dbReference type="GO" id="GO:0006412">
    <property type="term" value="P:translation"/>
    <property type="evidence" value="ECO:0007669"/>
    <property type="project" value="InterPro"/>
</dbReference>
<dbReference type="Gene3D" id="3.90.1030.10">
    <property type="entry name" value="Ribosomal protein L17"/>
    <property type="match status" value="1"/>
</dbReference>
<name>A0A1F7JHV4_9BACT</name>
<accession>A0A1F7JHV4</accession>
<protein>
    <recommendedName>
        <fullName evidence="4">50S ribosomal protein L17</fullName>
    </recommendedName>
</protein>
<evidence type="ECO:0000313" key="3">
    <source>
        <dbReference type="Proteomes" id="UP000178486"/>
    </source>
</evidence>
<evidence type="ECO:0008006" key="4">
    <source>
        <dbReference type="Google" id="ProtNLM"/>
    </source>
</evidence>
<gene>
    <name evidence="2" type="ORF">A3B56_03050</name>
</gene>
<dbReference type="EMBL" id="MGAU01000020">
    <property type="protein sequence ID" value="OGK55198.1"/>
    <property type="molecule type" value="Genomic_DNA"/>
</dbReference>
<organism evidence="2 3">
    <name type="scientific">Candidatus Roizmanbacteria bacterium RIFCSPLOWO2_01_FULL_45_11</name>
    <dbReference type="NCBI Taxonomy" id="1802070"/>
    <lineage>
        <taxon>Bacteria</taxon>
        <taxon>Candidatus Roizmaniibacteriota</taxon>
    </lineage>
</organism>
<dbReference type="AlphaFoldDB" id="A0A1F7JHV4"/>
<evidence type="ECO:0000256" key="1">
    <source>
        <dbReference type="SAM" id="MobiDB-lite"/>
    </source>
</evidence>
<sequence length="92" mass="10498">MKKTGRGSSYEQALIKNLSRNLQEHQTITTTISKARLLKASVERKIGNIIKVTRRTHRRGDNALYATVSLHQDKKEEKHEPTSTKNKSNKAK</sequence>
<dbReference type="GO" id="GO:0005840">
    <property type="term" value="C:ribosome"/>
    <property type="evidence" value="ECO:0007669"/>
    <property type="project" value="InterPro"/>
</dbReference>
<comment type="caution">
    <text evidence="2">The sequence shown here is derived from an EMBL/GenBank/DDBJ whole genome shotgun (WGS) entry which is preliminary data.</text>
</comment>
<feature type="compositionally biased region" description="Basic and acidic residues" evidence="1">
    <location>
        <begin position="71"/>
        <end position="82"/>
    </location>
</feature>